<protein>
    <submittedName>
        <fullName evidence="1">Uncharacterized protein</fullName>
    </submittedName>
</protein>
<name>A0ABR3FA47_9AGAR</name>
<comment type="caution">
    <text evidence="1">The sequence shown here is derived from an EMBL/GenBank/DDBJ whole genome shotgun (WGS) entry which is preliminary data.</text>
</comment>
<reference evidence="1 2" key="1">
    <citation type="submission" date="2024-02" db="EMBL/GenBank/DDBJ databases">
        <title>A draft genome for the cacao thread blight pathogen Marasmius crinis-equi.</title>
        <authorList>
            <person name="Cohen S.P."/>
            <person name="Baruah I.K."/>
            <person name="Amoako-Attah I."/>
            <person name="Bukari Y."/>
            <person name="Meinhardt L.W."/>
            <person name="Bailey B.A."/>
        </authorList>
    </citation>
    <scope>NUCLEOTIDE SEQUENCE [LARGE SCALE GENOMIC DNA]</scope>
    <source>
        <strain evidence="1 2">GH-76</strain>
    </source>
</reference>
<sequence>MPQRAMYGGDRPSYADVVEVCAGELSMTGPLSPLLTVVLALNPLMNAGMAATNKDINKIAGEVHKDSSTDTDDRVKKKDEVELEGHVDDVEHLRRVLGGGQEKTGVRLRRL</sequence>
<proteinExistence type="predicted"/>
<dbReference type="EMBL" id="JBAHYK010000682">
    <property type="protein sequence ID" value="KAL0572030.1"/>
    <property type="molecule type" value="Genomic_DNA"/>
</dbReference>
<evidence type="ECO:0000313" key="2">
    <source>
        <dbReference type="Proteomes" id="UP001465976"/>
    </source>
</evidence>
<evidence type="ECO:0000313" key="1">
    <source>
        <dbReference type="EMBL" id="KAL0572030.1"/>
    </source>
</evidence>
<accession>A0ABR3FA47</accession>
<organism evidence="1 2">
    <name type="scientific">Marasmius crinis-equi</name>
    <dbReference type="NCBI Taxonomy" id="585013"/>
    <lineage>
        <taxon>Eukaryota</taxon>
        <taxon>Fungi</taxon>
        <taxon>Dikarya</taxon>
        <taxon>Basidiomycota</taxon>
        <taxon>Agaricomycotina</taxon>
        <taxon>Agaricomycetes</taxon>
        <taxon>Agaricomycetidae</taxon>
        <taxon>Agaricales</taxon>
        <taxon>Marasmiineae</taxon>
        <taxon>Marasmiaceae</taxon>
        <taxon>Marasmius</taxon>
    </lineage>
</organism>
<dbReference type="Proteomes" id="UP001465976">
    <property type="component" value="Unassembled WGS sequence"/>
</dbReference>
<gene>
    <name evidence="1" type="ORF">V5O48_009931</name>
</gene>
<keyword evidence="2" id="KW-1185">Reference proteome</keyword>